<proteinExistence type="predicted"/>
<name>A0A368YHN0_9RHOB</name>
<dbReference type="RefSeq" id="WP_220269892.1">
    <property type="nucleotide sequence ID" value="NZ_QPJL01000062.1"/>
</dbReference>
<evidence type="ECO:0000313" key="2">
    <source>
        <dbReference type="Proteomes" id="UP000253345"/>
    </source>
</evidence>
<evidence type="ECO:0000313" key="1">
    <source>
        <dbReference type="EMBL" id="RCW77684.1"/>
    </source>
</evidence>
<reference evidence="1 2" key="1">
    <citation type="submission" date="2018-07" db="EMBL/GenBank/DDBJ databases">
        <title>Genomic Encyclopedia of Type Strains, Phase III (KMG-III): the genomes of soil and plant-associated and newly described type strains.</title>
        <authorList>
            <person name="Whitman W."/>
        </authorList>
    </citation>
    <scope>NUCLEOTIDE SEQUENCE [LARGE SCALE GENOMIC DNA]</scope>
    <source>
        <strain evidence="1 2">CECT 8525</strain>
    </source>
</reference>
<dbReference type="AlphaFoldDB" id="A0A368YHN0"/>
<accession>A0A368YHN0</accession>
<protein>
    <recommendedName>
        <fullName evidence="3">Helix-turn-helix domain-containing protein</fullName>
    </recommendedName>
</protein>
<gene>
    <name evidence="1" type="ORF">DFP89_1623</name>
</gene>
<sequence length="79" mass="8501">MAAATLNLNVVDKRMLSASEAASYCGLAAKHFKAICPVQTVKMAGRFELYDKRDLDQWIDTEKAGVADASQAAILGRLA</sequence>
<organism evidence="1 2">
    <name type="scientific">Paracoccus lutimaris</name>
    <dbReference type="NCBI Taxonomy" id="1490030"/>
    <lineage>
        <taxon>Bacteria</taxon>
        <taxon>Pseudomonadati</taxon>
        <taxon>Pseudomonadota</taxon>
        <taxon>Alphaproteobacteria</taxon>
        <taxon>Rhodobacterales</taxon>
        <taxon>Paracoccaceae</taxon>
        <taxon>Paracoccus</taxon>
    </lineage>
</organism>
<dbReference type="Proteomes" id="UP000253345">
    <property type="component" value="Unassembled WGS sequence"/>
</dbReference>
<keyword evidence="2" id="KW-1185">Reference proteome</keyword>
<dbReference type="EMBL" id="QPJL01000062">
    <property type="protein sequence ID" value="RCW77684.1"/>
    <property type="molecule type" value="Genomic_DNA"/>
</dbReference>
<comment type="caution">
    <text evidence="1">The sequence shown here is derived from an EMBL/GenBank/DDBJ whole genome shotgun (WGS) entry which is preliminary data.</text>
</comment>
<evidence type="ECO:0008006" key="3">
    <source>
        <dbReference type="Google" id="ProtNLM"/>
    </source>
</evidence>